<dbReference type="InParanoid" id="A0A7R8YU47"/>
<dbReference type="SMART" id="SM00020">
    <property type="entry name" value="Tryp_SPc"/>
    <property type="match status" value="1"/>
</dbReference>
<dbReference type="OrthoDB" id="9028152at2759"/>
<evidence type="ECO:0000259" key="13">
    <source>
        <dbReference type="PROSITE" id="PS51888"/>
    </source>
</evidence>
<dbReference type="Gene3D" id="3.30.1640.30">
    <property type="match status" value="1"/>
</dbReference>
<evidence type="ECO:0000256" key="5">
    <source>
        <dbReference type="ARBA" id="ARBA00022837"/>
    </source>
</evidence>
<comment type="subcellular location">
    <subcellularLocation>
        <location evidence="11">Secreted</location>
    </subcellularLocation>
</comment>
<reference evidence="14 15" key="1">
    <citation type="submission" date="2020-11" db="EMBL/GenBank/DDBJ databases">
        <authorList>
            <person name="Wallbank WR R."/>
            <person name="Pardo Diaz C."/>
            <person name="Kozak K."/>
            <person name="Martin S."/>
            <person name="Jiggins C."/>
            <person name="Moest M."/>
            <person name="Warren A I."/>
            <person name="Generalovic N T."/>
            <person name="Byers J.R.P. K."/>
            <person name="Montejo-Kovacevich G."/>
            <person name="Yen C E."/>
        </authorList>
    </citation>
    <scope>NUCLEOTIDE SEQUENCE [LARGE SCALE GENOMIC DNA]</scope>
</reference>
<accession>A0A7R8YU47</accession>
<feature type="domain" description="Peptidase S1" evidence="12">
    <location>
        <begin position="124"/>
        <end position="383"/>
    </location>
</feature>
<evidence type="ECO:0000256" key="11">
    <source>
        <dbReference type="RuleBase" id="RU366078"/>
    </source>
</evidence>
<evidence type="ECO:0000256" key="2">
    <source>
        <dbReference type="ARBA" id="ARBA00022729"/>
    </source>
</evidence>
<dbReference type="FunFam" id="2.40.10.10:FF:000028">
    <property type="entry name" value="Serine protease easter"/>
    <property type="match status" value="1"/>
</dbReference>
<gene>
    <name evidence="14" type="ORF">HERILL_LOCUS7848</name>
</gene>
<keyword evidence="1 10" id="KW-0645">Protease</keyword>
<dbReference type="EC" id="3.4.21.-" evidence="10"/>
<dbReference type="GO" id="GO:0005576">
    <property type="term" value="C:extracellular region"/>
    <property type="evidence" value="ECO:0007669"/>
    <property type="project" value="UniProtKB-SubCell"/>
</dbReference>
<dbReference type="InterPro" id="IPR022700">
    <property type="entry name" value="CLIP"/>
</dbReference>
<name>A0A7R8YU47_HERIL</name>
<dbReference type="InterPro" id="IPR018114">
    <property type="entry name" value="TRYPSIN_HIS"/>
</dbReference>
<dbReference type="PROSITE" id="PS51888">
    <property type="entry name" value="CLIP"/>
    <property type="match status" value="1"/>
</dbReference>
<keyword evidence="7" id="KW-1015">Disulfide bond</keyword>
<dbReference type="Gene3D" id="2.40.10.10">
    <property type="entry name" value="Trypsin-like serine proteases"/>
    <property type="match status" value="2"/>
</dbReference>
<dbReference type="OMA" id="NHPLVCC"/>
<dbReference type="PROSITE" id="PS00135">
    <property type="entry name" value="TRYPSIN_SER"/>
    <property type="match status" value="1"/>
</dbReference>
<comment type="domain">
    <text evidence="11">The clip domain consists of 35-55 residues which are 'knitted' together usually by 3 conserved disulfide bonds forming a clip-like compact structure.</text>
</comment>
<protein>
    <recommendedName>
        <fullName evidence="11">CLIP domain-containing serine protease</fullName>
        <ecNumber evidence="10">3.4.21.-</ecNumber>
    </recommendedName>
</protein>
<dbReference type="SMART" id="SM00680">
    <property type="entry name" value="CLIP"/>
    <property type="match status" value="1"/>
</dbReference>
<dbReference type="PROSITE" id="PS00134">
    <property type="entry name" value="TRYPSIN_HIS"/>
    <property type="match status" value="1"/>
</dbReference>
<evidence type="ECO:0000256" key="4">
    <source>
        <dbReference type="ARBA" id="ARBA00022825"/>
    </source>
</evidence>
<comment type="similarity">
    <text evidence="9 11">Belongs to the peptidase S1 family. CLIP subfamily.</text>
</comment>
<evidence type="ECO:0000256" key="8">
    <source>
        <dbReference type="ARBA" id="ARBA00023180"/>
    </source>
</evidence>
<dbReference type="PRINTS" id="PR00722">
    <property type="entry name" value="CHYMOTRYPSIN"/>
</dbReference>
<keyword evidence="4 10" id="KW-0720">Serine protease</keyword>
<feature type="chain" id="PRO_5031609885" description="CLIP domain-containing serine protease" evidence="11">
    <location>
        <begin position="20"/>
        <end position="384"/>
    </location>
</feature>
<keyword evidence="6" id="KW-0865">Zymogen</keyword>
<evidence type="ECO:0000256" key="9">
    <source>
        <dbReference type="ARBA" id="ARBA00024195"/>
    </source>
</evidence>
<proteinExistence type="inferred from homology"/>
<keyword evidence="3 10" id="KW-0378">Hydrolase</keyword>
<keyword evidence="2 11" id="KW-0732">Signal</keyword>
<dbReference type="InterPro" id="IPR043504">
    <property type="entry name" value="Peptidase_S1_PA_chymotrypsin"/>
</dbReference>
<dbReference type="InterPro" id="IPR001254">
    <property type="entry name" value="Trypsin_dom"/>
</dbReference>
<evidence type="ECO:0000256" key="3">
    <source>
        <dbReference type="ARBA" id="ARBA00022801"/>
    </source>
</evidence>
<dbReference type="PROSITE" id="PS50240">
    <property type="entry name" value="TRYPSIN_DOM"/>
    <property type="match status" value="1"/>
</dbReference>
<dbReference type="GO" id="GO:0035008">
    <property type="term" value="P:positive regulation of melanization defense response"/>
    <property type="evidence" value="ECO:0007669"/>
    <property type="project" value="UniProtKB-ARBA"/>
</dbReference>
<keyword evidence="15" id="KW-1185">Reference proteome</keyword>
<evidence type="ECO:0000313" key="14">
    <source>
        <dbReference type="EMBL" id="CAD7084979.1"/>
    </source>
</evidence>
<feature type="signal peptide" evidence="11">
    <location>
        <begin position="1"/>
        <end position="19"/>
    </location>
</feature>
<keyword evidence="11" id="KW-0964">Secreted</keyword>
<evidence type="ECO:0000256" key="1">
    <source>
        <dbReference type="ARBA" id="ARBA00022670"/>
    </source>
</evidence>
<dbReference type="FunFam" id="2.40.10.10:FF:000084">
    <property type="entry name" value="Serine protease easter"/>
    <property type="match status" value="1"/>
</dbReference>
<evidence type="ECO:0000256" key="10">
    <source>
        <dbReference type="RuleBase" id="RU363034"/>
    </source>
</evidence>
<dbReference type="InterPro" id="IPR001314">
    <property type="entry name" value="Peptidase_S1A"/>
</dbReference>
<evidence type="ECO:0000313" key="15">
    <source>
        <dbReference type="Proteomes" id="UP000594454"/>
    </source>
</evidence>
<dbReference type="SUPFAM" id="SSF50494">
    <property type="entry name" value="Trypsin-like serine proteases"/>
    <property type="match status" value="1"/>
</dbReference>
<dbReference type="GO" id="GO:0006508">
    <property type="term" value="P:proteolysis"/>
    <property type="evidence" value="ECO:0007669"/>
    <property type="project" value="UniProtKB-KW"/>
</dbReference>
<dbReference type="CDD" id="cd00190">
    <property type="entry name" value="Tryp_SPc"/>
    <property type="match status" value="1"/>
</dbReference>
<dbReference type="EMBL" id="LR899011">
    <property type="protein sequence ID" value="CAD7084979.1"/>
    <property type="molecule type" value="Genomic_DNA"/>
</dbReference>
<dbReference type="InterPro" id="IPR009003">
    <property type="entry name" value="Peptidase_S1_PA"/>
</dbReference>
<dbReference type="GO" id="GO:0004252">
    <property type="term" value="F:serine-type endopeptidase activity"/>
    <property type="evidence" value="ECO:0007669"/>
    <property type="project" value="UniProtKB-UniRule"/>
</dbReference>
<keyword evidence="5" id="KW-0106">Calcium</keyword>
<dbReference type="Pfam" id="PF00089">
    <property type="entry name" value="Trypsin"/>
    <property type="match status" value="1"/>
</dbReference>
<feature type="domain" description="Clip" evidence="13">
    <location>
        <begin position="36"/>
        <end position="89"/>
    </location>
</feature>
<dbReference type="InterPro" id="IPR033116">
    <property type="entry name" value="TRYPSIN_SER"/>
</dbReference>
<dbReference type="Pfam" id="PF12032">
    <property type="entry name" value="CLIP"/>
    <property type="match status" value="1"/>
</dbReference>
<keyword evidence="8" id="KW-0325">Glycoprotein</keyword>
<dbReference type="PANTHER" id="PTHR24258:SF144">
    <property type="entry name" value="GH14088P"/>
    <property type="match status" value="1"/>
</dbReference>
<organism evidence="14 15">
    <name type="scientific">Hermetia illucens</name>
    <name type="common">Black soldier fly</name>
    <dbReference type="NCBI Taxonomy" id="343691"/>
    <lineage>
        <taxon>Eukaryota</taxon>
        <taxon>Metazoa</taxon>
        <taxon>Ecdysozoa</taxon>
        <taxon>Arthropoda</taxon>
        <taxon>Hexapoda</taxon>
        <taxon>Insecta</taxon>
        <taxon>Pterygota</taxon>
        <taxon>Neoptera</taxon>
        <taxon>Endopterygota</taxon>
        <taxon>Diptera</taxon>
        <taxon>Brachycera</taxon>
        <taxon>Stratiomyomorpha</taxon>
        <taxon>Stratiomyidae</taxon>
        <taxon>Hermetiinae</taxon>
        <taxon>Hermetia</taxon>
    </lineage>
</organism>
<dbReference type="AlphaFoldDB" id="A0A7R8YU47"/>
<dbReference type="InterPro" id="IPR038565">
    <property type="entry name" value="CLIP_sf"/>
</dbReference>
<evidence type="ECO:0000259" key="12">
    <source>
        <dbReference type="PROSITE" id="PS50240"/>
    </source>
</evidence>
<evidence type="ECO:0000256" key="6">
    <source>
        <dbReference type="ARBA" id="ARBA00023145"/>
    </source>
</evidence>
<sequence>MASFLLYFVGVLTVNLICAQEILFPTETAERIGASTCTTAKREPGECIRLVECKPMVDLLQKTPLTANDRSYLQQSQCGYRGGDVLICCPFATAQTRAPVPNSGDGANLLPAPGTCGAGAADRIYGGNVTKIDEFPWMALLEYSKPNNRKGFHCGGVLINHRYVLTASHCVNGRGIPADWRLTSVRLGEWDTTTERDCDVDDCNDPPVDVPIEEYIPHENYQPIPKNQYDDIALLRLSRSVPYTDWVKPVCLPVATHLRSAVFDDISLDVAGWGKTENASRSNLKLKARVDGTSLSSCKAVYKRQGVTLRDTQICAGGVKGVDSCQGDSGGPLVGVDSSDRAKPYYFLAGIVSFGPTPCALEGWPGVYTRVASYVDWIQRNIRA</sequence>
<dbReference type="Proteomes" id="UP000594454">
    <property type="component" value="Chromosome 3"/>
</dbReference>
<evidence type="ECO:0000256" key="7">
    <source>
        <dbReference type="ARBA" id="ARBA00023157"/>
    </source>
</evidence>
<dbReference type="FunFam" id="3.30.1640.30:FF:000001">
    <property type="entry name" value="Serine protease 7"/>
    <property type="match status" value="1"/>
</dbReference>
<dbReference type="PANTHER" id="PTHR24258">
    <property type="entry name" value="SERINE PROTEASE-RELATED"/>
    <property type="match status" value="1"/>
</dbReference>
<dbReference type="FunCoup" id="A0A7R8YU47">
    <property type="interactions" value="13"/>
</dbReference>